<keyword evidence="2" id="KW-1185">Reference proteome</keyword>
<dbReference type="PANTHER" id="PTHR11505">
    <property type="entry name" value="L1 TRANSPOSABLE ELEMENT-RELATED"/>
    <property type="match status" value="1"/>
</dbReference>
<dbReference type="InterPro" id="IPR004244">
    <property type="entry name" value="Transposase_22"/>
</dbReference>
<organism evidence="1 2">
    <name type="scientific">Pelobates cultripes</name>
    <name type="common">Western spadefoot toad</name>
    <dbReference type="NCBI Taxonomy" id="61616"/>
    <lineage>
        <taxon>Eukaryota</taxon>
        <taxon>Metazoa</taxon>
        <taxon>Chordata</taxon>
        <taxon>Craniata</taxon>
        <taxon>Vertebrata</taxon>
        <taxon>Euteleostomi</taxon>
        <taxon>Amphibia</taxon>
        <taxon>Batrachia</taxon>
        <taxon>Anura</taxon>
        <taxon>Pelobatoidea</taxon>
        <taxon>Pelobatidae</taxon>
        <taxon>Pelobates</taxon>
    </lineage>
</organism>
<dbReference type="Proteomes" id="UP001295444">
    <property type="component" value="Chromosome 01"/>
</dbReference>
<proteinExistence type="predicted"/>
<accession>A0AAD1VMH0</accession>
<dbReference type="AlphaFoldDB" id="A0AAD1VMH0"/>
<gene>
    <name evidence="1" type="ORF">PECUL_23A039931</name>
</gene>
<reference evidence="1" key="1">
    <citation type="submission" date="2022-03" db="EMBL/GenBank/DDBJ databases">
        <authorList>
            <person name="Alioto T."/>
            <person name="Alioto T."/>
            <person name="Gomez Garrido J."/>
        </authorList>
    </citation>
    <scope>NUCLEOTIDE SEQUENCE</scope>
</reference>
<name>A0AAD1VMH0_PELCU</name>
<evidence type="ECO:0000313" key="1">
    <source>
        <dbReference type="EMBL" id="CAH2225253.1"/>
    </source>
</evidence>
<dbReference type="EMBL" id="OW240912">
    <property type="protein sequence ID" value="CAH2225253.1"/>
    <property type="molecule type" value="Genomic_DNA"/>
</dbReference>
<dbReference type="Gene3D" id="3.30.70.1820">
    <property type="entry name" value="L1 transposable element, RRM domain"/>
    <property type="match status" value="1"/>
</dbReference>
<evidence type="ECO:0000313" key="2">
    <source>
        <dbReference type="Proteomes" id="UP001295444"/>
    </source>
</evidence>
<sequence length="167" mass="19464">MSTKLIQTWQTKEDQIRKEVVDLIARTTHVESQCKEIAVAHTNMADQVQALHQRLDLMESHLADLEDKARRNILRLRGIPESVLPCNLQVYVQDVPADMVQVDQVHRVPKPHYLPDSTPIDVLLREHYFHIKKIIMKSRRNKPLPHEDCPTVRIMVDLSTATLRRKK</sequence>
<protein>
    <submittedName>
        <fullName evidence="1">Uncharacterized protein</fullName>
    </submittedName>
</protein>